<evidence type="ECO:0000256" key="4">
    <source>
        <dbReference type="ARBA" id="ARBA00022729"/>
    </source>
</evidence>
<keyword evidence="5" id="KW-0572">Peptidoglycan-anchor</keyword>
<comment type="subcellular location">
    <subcellularLocation>
        <location evidence="1">Secreted</location>
        <location evidence="1">Cell wall</location>
        <topology evidence="1">Peptidoglycan-anchor</topology>
    </subcellularLocation>
</comment>
<dbReference type="InterPro" id="IPR011252">
    <property type="entry name" value="Fibrogen-bd_dom1"/>
</dbReference>
<keyword evidence="3" id="KW-0964">Secreted</keyword>
<reference evidence="12 13" key="1">
    <citation type="submission" date="2017-04" db="EMBL/GenBank/DDBJ databases">
        <title>Function of individual gut microbiota members based on whole genome sequencing of pure cultures obtained from chicken caecum.</title>
        <authorList>
            <person name="Medvecky M."/>
            <person name="Cejkova D."/>
            <person name="Polansky O."/>
            <person name="Karasova D."/>
            <person name="Kubasova T."/>
            <person name="Cizek A."/>
            <person name="Rychlik I."/>
        </authorList>
    </citation>
    <scope>NUCLEOTIDE SEQUENCE [LARGE SCALE GENOMIC DNA]</scope>
    <source>
        <strain evidence="12">An101</strain>
        <strain evidence="13">An115</strain>
    </source>
</reference>
<accession>A0A1Y4Q3J1</accession>
<evidence type="ECO:0000313" key="13">
    <source>
        <dbReference type="Proteomes" id="UP000196293"/>
    </source>
</evidence>
<feature type="region of interest" description="Disordered" evidence="6">
    <location>
        <begin position="345"/>
        <end position="433"/>
    </location>
</feature>
<feature type="signal peptide" evidence="8">
    <location>
        <begin position="1"/>
        <end position="25"/>
    </location>
</feature>
<dbReference type="Proteomes" id="UP000196293">
    <property type="component" value="Unassembled WGS sequence"/>
</dbReference>
<feature type="transmembrane region" description="Helical" evidence="7">
    <location>
        <begin position="438"/>
        <end position="455"/>
    </location>
</feature>
<evidence type="ECO:0000256" key="7">
    <source>
        <dbReference type="SAM" id="Phobius"/>
    </source>
</evidence>
<dbReference type="InterPro" id="IPR008966">
    <property type="entry name" value="Adhesion_dom_sf"/>
</dbReference>
<evidence type="ECO:0000256" key="1">
    <source>
        <dbReference type="ARBA" id="ARBA00004168"/>
    </source>
</evidence>
<keyword evidence="2" id="KW-0134">Cell wall</keyword>
<keyword evidence="7" id="KW-1133">Transmembrane helix</keyword>
<evidence type="ECO:0000313" key="11">
    <source>
        <dbReference type="EMBL" id="OUQ75196.1"/>
    </source>
</evidence>
<dbReference type="Gene3D" id="2.60.40.1280">
    <property type="match status" value="1"/>
</dbReference>
<feature type="compositionally biased region" description="Basic and acidic residues" evidence="6">
    <location>
        <begin position="345"/>
        <end position="356"/>
    </location>
</feature>
<protein>
    <recommendedName>
        <fullName evidence="9">SDR-like Ig domain-containing protein</fullName>
    </recommendedName>
</protein>
<evidence type="ECO:0000313" key="12">
    <source>
        <dbReference type="Proteomes" id="UP000195859"/>
    </source>
</evidence>
<gene>
    <name evidence="11" type="ORF">B5E44_07810</name>
    <name evidence="10" type="ORF">B5E59_04915</name>
</gene>
<dbReference type="SUPFAM" id="SSF49401">
    <property type="entry name" value="Bacterial adhesins"/>
    <property type="match status" value="2"/>
</dbReference>
<feature type="compositionally biased region" description="Basic and acidic residues" evidence="6">
    <location>
        <begin position="372"/>
        <end position="396"/>
    </location>
</feature>
<dbReference type="Pfam" id="PF17961">
    <property type="entry name" value="Big_8"/>
    <property type="match status" value="1"/>
</dbReference>
<feature type="compositionally biased region" description="Acidic residues" evidence="6">
    <location>
        <begin position="397"/>
        <end position="408"/>
    </location>
</feature>
<keyword evidence="7" id="KW-0812">Transmembrane</keyword>
<dbReference type="EMBL" id="NFLS01000008">
    <property type="protein sequence ID" value="OUQ56603.1"/>
    <property type="molecule type" value="Genomic_DNA"/>
</dbReference>
<proteinExistence type="predicted"/>
<comment type="caution">
    <text evidence="11">The sequence shown here is derived from an EMBL/GenBank/DDBJ whole genome shotgun (WGS) entry which is preliminary data.</text>
</comment>
<name>A0A1Y4Q3J1_9LACO</name>
<feature type="chain" id="PRO_5011908020" description="SDR-like Ig domain-containing protein" evidence="8">
    <location>
        <begin position="26"/>
        <end position="461"/>
    </location>
</feature>
<dbReference type="RefSeq" id="WP_087176243.1">
    <property type="nucleotide sequence ID" value="NZ_NFKZ01000028.1"/>
</dbReference>
<feature type="domain" description="SDR-like Ig" evidence="9">
    <location>
        <begin position="44"/>
        <end position="137"/>
    </location>
</feature>
<evidence type="ECO:0000259" key="9">
    <source>
        <dbReference type="Pfam" id="PF17961"/>
    </source>
</evidence>
<dbReference type="AlphaFoldDB" id="A0A1Y4Q3J1"/>
<dbReference type="InterPro" id="IPR041171">
    <property type="entry name" value="SDR_Ig"/>
</dbReference>
<reference evidence="11" key="2">
    <citation type="journal article" date="2018" name="BMC Genomics">
        <title>Whole genome sequencing and function prediction of 133 gut anaerobes isolated from chicken caecum in pure cultures.</title>
        <authorList>
            <person name="Medvecky M."/>
            <person name="Cejkova D."/>
            <person name="Polansky O."/>
            <person name="Karasova D."/>
            <person name="Kubasova T."/>
            <person name="Cizek A."/>
            <person name="Rychlik I."/>
        </authorList>
    </citation>
    <scope>NUCLEOTIDE SEQUENCE</scope>
    <source>
        <strain evidence="11">An101</strain>
        <strain evidence="10">An115</strain>
    </source>
</reference>
<evidence type="ECO:0000256" key="5">
    <source>
        <dbReference type="ARBA" id="ARBA00023088"/>
    </source>
</evidence>
<evidence type="ECO:0000256" key="2">
    <source>
        <dbReference type="ARBA" id="ARBA00022512"/>
    </source>
</evidence>
<dbReference type="GeneID" id="78203713"/>
<dbReference type="GO" id="GO:0007155">
    <property type="term" value="P:cell adhesion"/>
    <property type="evidence" value="ECO:0007669"/>
    <property type="project" value="InterPro"/>
</dbReference>
<evidence type="ECO:0000256" key="6">
    <source>
        <dbReference type="SAM" id="MobiDB-lite"/>
    </source>
</evidence>
<sequence length="461" mass="52378">MKKLLVSVVFLLMLMWVKGAKNVQAAVNDNFTKIVFNDGRSEKVESGQLVHVNVELTGYQKDKLKSDDSLTITWSESDKVQAKGINKTKNIIIKDENDNEQKVGTYTVETNRVLVKFNNKIEKYDHLVGQLTFDLLVRNSANDKQELTVHAGKIEKVLTIEPEDKEALFTEIIGKLNQHQDSIAWEIKVNPDEKEFLGPIKILNELPEGLEFNKNTVGIETDDIFIELGKKEVKFDQNKLLISLNNKGRSHRTFTIKYKTKVLEQKAITGINKIQLEYQLKNEDKRKSSLYEGRILDDYDATFVGIRSESNDEMARRKTLEKAEKDRGLSILFSRLLKLLDDKKDSRQTNDKDVEPVKTLSKTSTPESTFEAAKDVNPKELSGFDKKEQKVTHSDSSDDTDLDEEDDDIKSLKHSSTKEHSSRSRSGKLPQAGERTNGILSLMGVFILLAGILGIKRKFSK</sequence>
<evidence type="ECO:0000313" key="10">
    <source>
        <dbReference type="EMBL" id="OUQ56603.1"/>
    </source>
</evidence>
<keyword evidence="7" id="KW-0472">Membrane</keyword>
<evidence type="ECO:0000256" key="8">
    <source>
        <dbReference type="SAM" id="SignalP"/>
    </source>
</evidence>
<keyword evidence="13" id="KW-1185">Reference proteome</keyword>
<dbReference type="Gene3D" id="2.60.40.740">
    <property type="match status" value="1"/>
</dbReference>
<evidence type="ECO:0000256" key="3">
    <source>
        <dbReference type="ARBA" id="ARBA00022525"/>
    </source>
</evidence>
<dbReference type="NCBIfam" id="TIGR01167">
    <property type="entry name" value="LPXTG_anchor"/>
    <property type="match status" value="1"/>
</dbReference>
<dbReference type="Proteomes" id="UP000195859">
    <property type="component" value="Unassembled WGS sequence"/>
</dbReference>
<organism evidence="11 12">
    <name type="scientific">Lactobacillus gallinarum</name>
    <dbReference type="NCBI Taxonomy" id="52242"/>
    <lineage>
        <taxon>Bacteria</taxon>
        <taxon>Bacillati</taxon>
        <taxon>Bacillota</taxon>
        <taxon>Bacilli</taxon>
        <taxon>Lactobacillales</taxon>
        <taxon>Lactobacillaceae</taxon>
        <taxon>Lactobacillus</taxon>
    </lineage>
</organism>
<keyword evidence="4 8" id="KW-0732">Signal</keyword>
<dbReference type="EMBL" id="NFLZ01000021">
    <property type="protein sequence ID" value="OUQ75196.1"/>
    <property type="molecule type" value="Genomic_DNA"/>
</dbReference>